<keyword evidence="8" id="KW-0472">Membrane</keyword>
<keyword evidence="6" id="KW-0503">Monooxygenase</keyword>
<sequence length="533" mass="60683">MAVPEHRVPSVMGHLKYRSLDFPFGEGSHSNYDEQYGHNRAASSIDVCRISHAIYNKWEPTLPSFCRNYVLLVALSAALFRLIFSDALPRILWATALFSVTHLAVLGTSIAIYRIAFHPLKRFPGPTLAKLTKWTTTYYTKDGYSHVWLPALHEKYGPIVRTGPNELSFSSPSSIKYIHGVQGARLRRGPFYDAHTHNASGRGRSIVNSRDWENHRVRRRVWDQGFSQKSLRGYEPRLRDVLNELCEALVQREASVSWLSPFFQWIPISQNIKNQTRRSALLARQQYEQRRPQGTEPNDIFSHLLAGNEKQQVTKENELAADAAILFVGGSDPVSVAASFMFYFVLLKPKVHQRLRAEIDAIWDGVVPLEGSLLGHETAPYLNAIINETMRVVPPGPNGMQRFTNKGGHEVDGVFVPENTALSSNTIALHHDPNSWTRPLEFIPERWIESERDPSWNHDIRAFVPFTLGKFSCVGKPLAMLELRMLLATIVKKFDFIMDQEIDVEEPDICKKQKSFMGMLGKQLPVTVHLRKY</sequence>
<reference evidence="9" key="1">
    <citation type="submission" date="2022-10" db="EMBL/GenBank/DDBJ databases">
        <title>Culturing micro-colonial fungi from biological soil crusts in the Mojave desert and describing Neophaeococcomyces mojavensis, and introducing the new genera and species Taxawa tesnikishii.</title>
        <authorList>
            <person name="Kurbessoian T."/>
            <person name="Stajich J.E."/>
        </authorList>
    </citation>
    <scope>NUCLEOTIDE SEQUENCE</scope>
    <source>
        <strain evidence="9">TK_41</strain>
    </source>
</reference>
<keyword evidence="3 7" id="KW-0479">Metal-binding</keyword>
<name>A0AA39CFD0_9EURO</name>
<keyword evidence="8" id="KW-0812">Transmembrane</keyword>
<dbReference type="PANTHER" id="PTHR24305">
    <property type="entry name" value="CYTOCHROME P450"/>
    <property type="match status" value="1"/>
</dbReference>
<dbReference type="GO" id="GO:0020037">
    <property type="term" value="F:heme binding"/>
    <property type="evidence" value="ECO:0007669"/>
    <property type="project" value="InterPro"/>
</dbReference>
<dbReference type="PRINTS" id="PR00385">
    <property type="entry name" value="P450"/>
</dbReference>
<proteinExistence type="inferred from homology"/>
<evidence type="ECO:0000256" key="6">
    <source>
        <dbReference type="ARBA" id="ARBA00023033"/>
    </source>
</evidence>
<dbReference type="GO" id="GO:0004497">
    <property type="term" value="F:monooxygenase activity"/>
    <property type="evidence" value="ECO:0007669"/>
    <property type="project" value="UniProtKB-KW"/>
</dbReference>
<feature type="transmembrane region" description="Helical" evidence="8">
    <location>
        <begin position="91"/>
        <end position="113"/>
    </location>
</feature>
<dbReference type="PRINTS" id="PR00463">
    <property type="entry name" value="EP450I"/>
</dbReference>
<dbReference type="PANTHER" id="PTHR24305:SF187">
    <property type="entry name" value="P450, PUTATIVE (EUROFUNG)-RELATED"/>
    <property type="match status" value="1"/>
</dbReference>
<dbReference type="GO" id="GO:0016705">
    <property type="term" value="F:oxidoreductase activity, acting on paired donors, with incorporation or reduction of molecular oxygen"/>
    <property type="evidence" value="ECO:0007669"/>
    <property type="project" value="InterPro"/>
</dbReference>
<evidence type="ECO:0000256" key="3">
    <source>
        <dbReference type="ARBA" id="ARBA00022723"/>
    </source>
</evidence>
<dbReference type="Proteomes" id="UP001172673">
    <property type="component" value="Unassembled WGS sequence"/>
</dbReference>
<keyword evidence="5 7" id="KW-0408">Iron</keyword>
<evidence type="ECO:0000256" key="5">
    <source>
        <dbReference type="ARBA" id="ARBA00023004"/>
    </source>
</evidence>
<dbReference type="Pfam" id="PF00067">
    <property type="entry name" value="p450"/>
    <property type="match status" value="1"/>
</dbReference>
<feature type="transmembrane region" description="Helical" evidence="8">
    <location>
        <begin position="68"/>
        <end position="84"/>
    </location>
</feature>
<dbReference type="Gene3D" id="1.10.630.10">
    <property type="entry name" value="Cytochrome P450"/>
    <property type="match status" value="1"/>
</dbReference>
<dbReference type="InterPro" id="IPR001128">
    <property type="entry name" value="Cyt_P450"/>
</dbReference>
<dbReference type="InterPro" id="IPR036396">
    <property type="entry name" value="Cyt_P450_sf"/>
</dbReference>
<comment type="cofactor">
    <cofactor evidence="1 7">
        <name>heme</name>
        <dbReference type="ChEBI" id="CHEBI:30413"/>
    </cofactor>
</comment>
<dbReference type="InterPro" id="IPR050121">
    <property type="entry name" value="Cytochrome_P450_monoxygenase"/>
</dbReference>
<evidence type="ECO:0000313" key="10">
    <source>
        <dbReference type="Proteomes" id="UP001172673"/>
    </source>
</evidence>
<evidence type="ECO:0000256" key="2">
    <source>
        <dbReference type="ARBA" id="ARBA00010617"/>
    </source>
</evidence>
<evidence type="ECO:0000313" key="9">
    <source>
        <dbReference type="EMBL" id="KAJ9606266.1"/>
    </source>
</evidence>
<evidence type="ECO:0000256" key="8">
    <source>
        <dbReference type="SAM" id="Phobius"/>
    </source>
</evidence>
<dbReference type="SUPFAM" id="SSF48264">
    <property type="entry name" value="Cytochrome P450"/>
    <property type="match status" value="1"/>
</dbReference>
<keyword evidence="10" id="KW-1185">Reference proteome</keyword>
<dbReference type="GO" id="GO:0005506">
    <property type="term" value="F:iron ion binding"/>
    <property type="evidence" value="ECO:0007669"/>
    <property type="project" value="InterPro"/>
</dbReference>
<organism evidence="9 10">
    <name type="scientific">Cladophialophora chaetospira</name>
    <dbReference type="NCBI Taxonomy" id="386627"/>
    <lineage>
        <taxon>Eukaryota</taxon>
        <taxon>Fungi</taxon>
        <taxon>Dikarya</taxon>
        <taxon>Ascomycota</taxon>
        <taxon>Pezizomycotina</taxon>
        <taxon>Eurotiomycetes</taxon>
        <taxon>Chaetothyriomycetidae</taxon>
        <taxon>Chaetothyriales</taxon>
        <taxon>Herpotrichiellaceae</taxon>
        <taxon>Cladophialophora</taxon>
    </lineage>
</organism>
<evidence type="ECO:0008006" key="11">
    <source>
        <dbReference type="Google" id="ProtNLM"/>
    </source>
</evidence>
<evidence type="ECO:0000256" key="1">
    <source>
        <dbReference type="ARBA" id="ARBA00001971"/>
    </source>
</evidence>
<protein>
    <recommendedName>
        <fullName evidence="11">Cytochrome P450</fullName>
    </recommendedName>
</protein>
<keyword evidence="8" id="KW-1133">Transmembrane helix</keyword>
<feature type="binding site" description="axial binding residue" evidence="7">
    <location>
        <position position="473"/>
    </location>
    <ligand>
        <name>heme</name>
        <dbReference type="ChEBI" id="CHEBI:30413"/>
    </ligand>
    <ligandPart>
        <name>Fe</name>
        <dbReference type="ChEBI" id="CHEBI:18248"/>
    </ligandPart>
</feature>
<gene>
    <name evidence="9" type="ORF">H2200_009227</name>
</gene>
<comment type="caution">
    <text evidence="9">The sequence shown here is derived from an EMBL/GenBank/DDBJ whole genome shotgun (WGS) entry which is preliminary data.</text>
</comment>
<keyword evidence="4" id="KW-0560">Oxidoreductase</keyword>
<keyword evidence="7" id="KW-0349">Heme</keyword>
<evidence type="ECO:0000256" key="7">
    <source>
        <dbReference type="PIRSR" id="PIRSR602401-1"/>
    </source>
</evidence>
<evidence type="ECO:0000256" key="4">
    <source>
        <dbReference type="ARBA" id="ARBA00023002"/>
    </source>
</evidence>
<dbReference type="AlphaFoldDB" id="A0AA39CFD0"/>
<dbReference type="InterPro" id="IPR002401">
    <property type="entry name" value="Cyt_P450_E_grp-I"/>
</dbReference>
<dbReference type="EMBL" id="JAPDRK010000014">
    <property type="protein sequence ID" value="KAJ9606266.1"/>
    <property type="molecule type" value="Genomic_DNA"/>
</dbReference>
<accession>A0AA39CFD0</accession>
<comment type="similarity">
    <text evidence="2">Belongs to the cytochrome P450 family.</text>
</comment>